<dbReference type="InterPro" id="IPR001932">
    <property type="entry name" value="PPM-type_phosphatase-like_dom"/>
</dbReference>
<dbReference type="AlphaFoldDB" id="A0A840WRP4"/>
<feature type="domain" description="PPM-type phosphatase" evidence="1">
    <location>
        <begin position="149"/>
        <end position="338"/>
    </location>
</feature>
<accession>A0A840WRP4</accession>
<proteinExistence type="predicted"/>
<dbReference type="InterPro" id="IPR036890">
    <property type="entry name" value="HATPase_C_sf"/>
</dbReference>
<dbReference type="InterPro" id="IPR003594">
    <property type="entry name" value="HATPase_dom"/>
</dbReference>
<dbReference type="SMART" id="SM00331">
    <property type="entry name" value="PP2C_SIG"/>
    <property type="match status" value="1"/>
</dbReference>
<dbReference type="Pfam" id="PF13581">
    <property type="entry name" value="HATPase_c_2"/>
    <property type="match status" value="1"/>
</dbReference>
<keyword evidence="3" id="KW-1185">Reference proteome</keyword>
<dbReference type="PANTHER" id="PTHR35801">
    <property type="entry name" value="PHOSPHOSERINE PHOSPHATASE RSBX"/>
    <property type="match status" value="1"/>
</dbReference>
<protein>
    <submittedName>
        <fullName evidence="2">Anti-sigma regulatory factor (Ser/Thr protein kinase)</fullName>
    </submittedName>
</protein>
<dbReference type="RefSeq" id="WP_184366166.1">
    <property type="nucleotide sequence ID" value="NZ_BAAAKM010000016.1"/>
</dbReference>
<dbReference type="Pfam" id="PF07228">
    <property type="entry name" value="SpoIIE"/>
    <property type="match status" value="1"/>
</dbReference>
<name>A0A840WRP4_9ACTN</name>
<dbReference type="PANTHER" id="PTHR35801:SF1">
    <property type="entry name" value="PHOSPHOSERINE PHOSPHATASE RSBX"/>
    <property type="match status" value="1"/>
</dbReference>
<sequence length="348" mass="35983">MTRVWDVSVGDSTLVRRAREAVEEAAVAAGLNPARAGDAALTATELATNAVKYAGGGRIVAEVARDDWGNARALQILALDHGPGILDVDRAMADGYSTGGSLGSGLGACARACDHFEVDSVPGRGTLALARIAAPEHRGRFSGPAVTGGLHLPLGGHPESGDGLAFRSGSGHRTVMLADGLGHGAAAAEASDAAAGTVRRQAGEPPEALLRLLHAELRSTRGAAVAVVDIDESAHRLTFCGVGNVGARLHSNGRWETLLSQPGIVGAFGLRTPVPQRRAWNRGDMLVLHTDGLPSRWSPEGIEGMVTRDAALIAGRVFRDAGSAARPLRDDTAVAVALHTERFDGKRA</sequence>
<evidence type="ECO:0000313" key="3">
    <source>
        <dbReference type="Proteomes" id="UP000579647"/>
    </source>
</evidence>
<comment type="caution">
    <text evidence="2">The sequence shown here is derived from an EMBL/GenBank/DDBJ whole genome shotgun (WGS) entry which is preliminary data.</text>
</comment>
<reference evidence="2 3" key="1">
    <citation type="submission" date="2020-08" db="EMBL/GenBank/DDBJ databases">
        <title>Sequencing the genomes of 1000 actinobacteria strains.</title>
        <authorList>
            <person name="Klenk H.-P."/>
        </authorList>
    </citation>
    <scope>NUCLEOTIDE SEQUENCE [LARGE SCALE GENOMIC DNA]</scope>
    <source>
        <strain evidence="2 3">DSM 44598</strain>
    </source>
</reference>
<dbReference type="EMBL" id="JACHDO010000001">
    <property type="protein sequence ID" value="MBB5492798.1"/>
    <property type="molecule type" value="Genomic_DNA"/>
</dbReference>
<evidence type="ECO:0000259" key="1">
    <source>
        <dbReference type="SMART" id="SM00331"/>
    </source>
</evidence>
<dbReference type="SUPFAM" id="SSF55874">
    <property type="entry name" value="ATPase domain of HSP90 chaperone/DNA topoisomerase II/histidine kinase"/>
    <property type="match status" value="1"/>
</dbReference>
<dbReference type="Gene3D" id="3.30.565.10">
    <property type="entry name" value="Histidine kinase-like ATPase, C-terminal domain"/>
    <property type="match status" value="1"/>
</dbReference>
<dbReference type="Gene3D" id="3.60.40.10">
    <property type="entry name" value="PPM-type phosphatase domain"/>
    <property type="match status" value="1"/>
</dbReference>
<gene>
    <name evidence="2" type="ORF">HNR07_003935</name>
</gene>
<dbReference type="InterPro" id="IPR039248">
    <property type="entry name" value="Ptase_RsbX"/>
</dbReference>
<evidence type="ECO:0000313" key="2">
    <source>
        <dbReference type="EMBL" id="MBB5492798.1"/>
    </source>
</evidence>
<dbReference type="SUPFAM" id="SSF81606">
    <property type="entry name" value="PP2C-like"/>
    <property type="match status" value="1"/>
</dbReference>
<dbReference type="Proteomes" id="UP000579647">
    <property type="component" value="Unassembled WGS sequence"/>
</dbReference>
<organism evidence="2 3">
    <name type="scientific">Nocardiopsis metallicus</name>
    <dbReference type="NCBI Taxonomy" id="179819"/>
    <lineage>
        <taxon>Bacteria</taxon>
        <taxon>Bacillati</taxon>
        <taxon>Actinomycetota</taxon>
        <taxon>Actinomycetes</taxon>
        <taxon>Streptosporangiales</taxon>
        <taxon>Nocardiopsidaceae</taxon>
        <taxon>Nocardiopsis</taxon>
    </lineage>
</organism>
<dbReference type="InterPro" id="IPR036457">
    <property type="entry name" value="PPM-type-like_dom_sf"/>
</dbReference>